<dbReference type="Gene3D" id="1.20.200.10">
    <property type="entry name" value="Fumarase/aspartase (Central domain)"/>
    <property type="match status" value="1"/>
</dbReference>
<dbReference type="Pfam" id="PF00221">
    <property type="entry name" value="Lyase_aromatic"/>
    <property type="match status" value="1"/>
</dbReference>
<reference evidence="1 2" key="1">
    <citation type="submission" date="2007-01" db="EMBL/GenBank/DDBJ databases">
        <authorList>
            <person name="Haygood M."/>
            <person name="Podell S."/>
            <person name="Anderson C."/>
            <person name="Hopkinson B."/>
            <person name="Roe K."/>
            <person name="Barbeau K."/>
            <person name="Gaasterland T."/>
            <person name="Ferriera S."/>
            <person name="Johnson J."/>
            <person name="Kravitz S."/>
            <person name="Beeson K."/>
            <person name="Sutton G."/>
            <person name="Rogers Y.-H."/>
            <person name="Friedman R."/>
            <person name="Frazier M."/>
            <person name="Venter J.C."/>
        </authorList>
    </citation>
    <scope>NUCLEOTIDE SEQUENCE [LARGE SCALE GENOMIC DNA]</scope>
    <source>
        <strain evidence="1 2">ATCC 23134</strain>
    </source>
</reference>
<dbReference type="InterPro" id="IPR024083">
    <property type="entry name" value="Fumarase/histidase_N"/>
</dbReference>
<sequence>MMKNIRRTTCCLLLLIFVQVSLGIGQEVVLDGKSLTPEQVTQVATNVAKVKISPVARKRVVKSQKLLMLAARKGHKIYGLTVGVGQNKDKKMLDAQGNLTKEVIEASQKFNDGLIRAHSAGAGKPMPEETVRAMLVTRLNAMLFGATGVQPRVIDLFRDFLNKNILPVIPSKGSVGEADITINAHIAQAMIGEGYVYYGGKKMLASEALKQNGIKKLVPFGKDALSIFSSNTYSAALGALTLQELSQAVEVAKLVFTLSMEGFNGNIEPFLKHANTVRPFKMVNNMAKDFRTILKGSYLWDKSAERALQDPLSYRTSAYTLGTLEGARQELVQLLAIQLNSSDDNPGVVLNVEAPSKRGEEFSHYASEKGLKGAVIPSANFSPLPWVISFEKVAIALAHASCASTQRTIKLADPHFTHLSRFLGTKTTVHAYGAIQKVFVSLNSQNQELAIPVSFNSYAVAGNIEDVATNAPRVVSRVRQAVDNLYYILGIELMHAAQAIDLRLEKNTNFKMSPVTRKFWSAFRKKVSFMKVDRALTPDIKNAYEFVKSYK</sequence>
<proteinExistence type="predicted"/>
<gene>
    <name evidence="1" type="ORF">M23134_05903</name>
</gene>
<dbReference type="Gene3D" id="1.10.275.10">
    <property type="entry name" value="Fumarase/aspartase (N-terminal domain)"/>
    <property type="match status" value="1"/>
</dbReference>
<name>A1ZWV6_MICM2</name>
<keyword evidence="1" id="KW-0456">Lyase</keyword>
<dbReference type="AlphaFoldDB" id="A1ZWV6"/>
<dbReference type="RefSeq" id="WP_002703420.1">
    <property type="nucleotide sequence ID" value="NZ_AAWS01000054.1"/>
</dbReference>
<dbReference type="SUPFAM" id="SSF48557">
    <property type="entry name" value="L-aspartase-like"/>
    <property type="match status" value="1"/>
</dbReference>
<dbReference type="InterPro" id="IPR008948">
    <property type="entry name" value="L-Aspartase-like"/>
</dbReference>
<comment type="caution">
    <text evidence="1">The sequence shown here is derived from an EMBL/GenBank/DDBJ whole genome shotgun (WGS) entry which is preliminary data.</text>
</comment>
<dbReference type="Proteomes" id="UP000004095">
    <property type="component" value="Unassembled WGS sequence"/>
</dbReference>
<dbReference type="PANTHER" id="PTHR10362">
    <property type="entry name" value="HISTIDINE AMMONIA-LYASE"/>
    <property type="match status" value="1"/>
</dbReference>
<dbReference type="InterPro" id="IPR001106">
    <property type="entry name" value="Aromatic_Lyase"/>
</dbReference>
<evidence type="ECO:0000313" key="2">
    <source>
        <dbReference type="Proteomes" id="UP000004095"/>
    </source>
</evidence>
<keyword evidence="2" id="KW-1185">Reference proteome</keyword>
<dbReference type="GO" id="GO:0016841">
    <property type="term" value="F:ammonia-lyase activity"/>
    <property type="evidence" value="ECO:0007669"/>
    <property type="project" value="UniProtKB-ARBA"/>
</dbReference>
<dbReference type="CDD" id="cd00332">
    <property type="entry name" value="PAL-HAL"/>
    <property type="match status" value="1"/>
</dbReference>
<organism evidence="1 2">
    <name type="scientific">Microscilla marina ATCC 23134</name>
    <dbReference type="NCBI Taxonomy" id="313606"/>
    <lineage>
        <taxon>Bacteria</taxon>
        <taxon>Pseudomonadati</taxon>
        <taxon>Bacteroidota</taxon>
        <taxon>Cytophagia</taxon>
        <taxon>Cytophagales</taxon>
        <taxon>Microscillaceae</taxon>
        <taxon>Microscilla</taxon>
    </lineage>
</organism>
<dbReference type="EMBL" id="AAWS01000054">
    <property type="protein sequence ID" value="EAY25133.1"/>
    <property type="molecule type" value="Genomic_DNA"/>
</dbReference>
<accession>A1ZWV6</accession>
<protein>
    <submittedName>
        <fullName evidence="1">Phenylalanine and histidine ammonia-lyase</fullName>
    </submittedName>
</protein>
<dbReference type="eggNOG" id="COG2986">
    <property type="taxonomic scope" value="Bacteria"/>
</dbReference>
<evidence type="ECO:0000313" key="1">
    <source>
        <dbReference type="EMBL" id="EAY25133.1"/>
    </source>
</evidence>